<evidence type="ECO:0000313" key="8">
    <source>
        <dbReference type="Proteomes" id="UP001500827"/>
    </source>
</evidence>
<evidence type="ECO:0000256" key="4">
    <source>
        <dbReference type="ARBA" id="ARBA00023163"/>
    </source>
</evidence>
<gene>
    <name evidence="7" type="primary">mta</name>
    <name evidence="7" type="ORF">GCM10022276_23180</name>
</gene>
<accession>A0ABP7LPV8</accession>
<keyword evidence="4" id="KW-0804">Transcription</keyword>
<dbReference type="Pfam" id="PF13411">
    <property type="entry name" value="MerR_1"/>
    <property type="match status" value="1"/>
</dbReference>
<feature type="domain" description="HTH merR-type" evidence="6">
    <location>
        <begin position="1"/>
        <end position="72"/>
    </location>
</feature>
<evidence type="ECO:0000256" key="2">
    <source>
        <dbReference type="ARBA" id="ARBA00023015"/>
    </source>
</evidence>
<dbReference type="InterPro" id="IPR012925">
    <property type="entry name" value="TipAS_dom"/>
</dbReference>
<dbReference type="Pfam" id="PF07739">
    <property type="entry name" value="TipAS"/>
    <property type="match status" value="1"/>
</dbReference>
<dbReference type="SMART" id="SM00422">
    <property type="entry name" value="HTH_MERR"/>
    <property type="match status" value="1"/>
</dbReference>
<feature type="coiled-coil region" evidence="5">
    <location>
        <begin position="78"/>
        <end position="108"/>
    </location>
</feature>
<dbReference type="Gene3D" id="1.10.1660.10">
    <property type="match status" value="1"/>
</dbReference>
<dbReference type="InterPro" id="IPR009061">
    <property type="entry name" value="DNA-bd_dom_put_sf"/>
</dbReference>
<proteinExistence type="predicted"/>
<keyword evidence="8" id="KW-1185">Reference proteome</keyword>
<evidence type="ECO:0000256" key="1">
    <source>
        <dbReference type="ARBA" id="ARBA00022491"/>
    </source>
</evidence>
<comment type="caution">
    <text evidence="7">The sequence shown here is derived from an EMBL/GenBank/DDBJ whole genome shotgun (WGS) entry which is preliminary data.</text>
</comment>
<dbReference type="InterPro" id="IPR000551">
    <property type="entry name" value="MerR-type_HTH_dom"/>
</dbReference>
<reference evidence="8" key="1">
    <citation type="journal article" date="2019" name="Int. J. Syst. Evol. Microbiol.">
        <title>The Global Catalogue of Microorganisms (GCM) 10K type strain sequencing project: providing services to taxonomists for standard genome sequencing and annotation.</title>
        <authorList>
            <consortium name="The Broad Institute Genomics Platform"/>
            <consortium name="The Broad Institute Genome Sequencing Center for Infectious Disease"/>
            <person name="Wu L."/>
            <person name="Ma J."/>
        </authorList>
    </citation>
    <scope>NUCLEOTIDE SEQUENCE [LARGE SCALE GENOMIC DNA]</scope>
    <source>
        <strain evidence="8">JCM 17543</strain>
    </source>
</reference>
<sequence length="255" mass="28999">MEQPLDIRDVARRTGLSSRALRFYEARGLLKPLRTHTGRRIYGRGELERLQQIVALKRAGLSLAQIGKLTARGSMDFAAVIQTQLEIIEKRKQELEEAKALLLNVKSRIDRGEPVDAETFCSLISQGEKIMQPQDWKKVTDRYFSEDEKAHWAKHPPATPEGFDQAEYAAKWKDIGDRVQAAIPSGPDSPKAQALYDEWQQLLAPFKATATPEMMSGATRFYERMDEWHGDAPQAPFTPEAFRFIQEVGRRRAST</sequence>
<dbReference type="CDD" id="cd01106">
    <property type="entry name" value="HTH_TipAL-Mta"/>
    <property type="match status" value="1"/>
</dbReference>
<keyword evidence="1" id="KW-0678">Repressor</keyword>
<dbReference type="Proteomes" id="UP001500827">
    <property type="component" value="Unassembled WGS sequence"/>
</dbReference>
<evidence type="ECO:0000259" key="6">
    <source>
        <dbReference type="PROSITE" id="PS50937"/>
    </source>
</evidence>
<protein>
    <submittedName>
        <fullName evidence="7">Transcriptional activator Mta</fullName>
    </submittedName>
</protein>
<evidence type="ECO:0000313" key="7">
    <source>
        <dbReference type="EMBL" id="GAA3903889.1"/>
    </source>
</evidence>
<dbReference type="PROSITE" id="PS50937">
    <property type="entry name" value="HTH_MERR_2"/>
    <property type="match status" value="1"/>
</dbReference>
<dbReference type="PANTHER" id="PTHR30204">
    <property type="entry name" value="REDOX-CYCLING DRUG-SENSING TRANSCRIPTIONAL ACTIVATOR SOXR"/>
    <property type="match status" value="1"/>
</dbReference>
<organism evidence="7 8">
    <name type="scientific">Sphingomonas limnosediminicola</name>
    <dbReference type="NCBI Taxonomy" id="940133"/>
    <lineage>
        <taxon>Bacteria</taxon>
        <taxon>Pseudomonadati</taxon>
        <taxon>Pseudomonadota</taxon>
        <taxon>Alphaproteobacteria</taxon>
        <taxon>Sphingomonadales</taxon>
        <taxon>Sphingomonadaceae</taxon>
        <taxon>Sphingomonas</taxon>
    </lineage>
</organism>
<name>A0ABP7LPV8_9SPHN</name>
<dbReference type="PANTHER" id="PTHR30204:SF69">
    <property type="entry name" value="MERR-FAMILY TRANSCRIPTIONAL REGULATOR"/>
    <property type="match status" value="1"/>
</dbReference>
<dbReference type="InterPro" id="IPR047057">
    <property type="entry name" value="MerR_fam"/>
</dbReference>
<keyword evidence="2" id="KW-0805">Transcription regulation</keyword>
<keyword evidence="5" id="KW-0175">Coiled coil</keyword>
<evidence type="ECO:0000256" key="3">
    <source>
        <dbReference type="ARBA" id="ARBA00023125"/>
    </source>
</evidence>
<dbReference type="EMBL" id="BAABBM010000001">
    <property type="protein sequence ID" value="GAA3903889.1"/>
    <property type="molecule type" value="Genomic_DNA"/>
</dbReference>
<dbReference type="RefSeq" id="WP_344699853.1">
    <property type="nucleotide sequence ID" value="NZ_BAABBM010000001.1"/>
</dbReference>
<keyword evidence="3" id="KW-0238">DNA-binding</keyword>
<dbReference type="PRINTS" id="PR00040">
    <property type="entry name" value="HTHMERR"/>
</dbReference>
<dbReference type="SUPFAM" id="SSF46955">
    <property type="entry name" value="Putative DNA-binding domain"/>
    <property type="match status" value="1"/>
</dbReference>
<evidence type="ECO:0000256" key="5">
    <source>
        <dbReference type="SAM" id="Coils"/>
    </source>
</evidence>